<dbReference type="InterPro" id="IPR047112">
    <property type="entry name" value="RecG/Mfd"/>
</dbReference>
<feature type="non-terminal residue" evidence="4">
    <location>
        <position position="309"/>
    </location>
</feature>
<dbReference type="PANTHER" id="PTHR47964:SF1">
    <property type="entry name" value="ATP-DEPENDENT DNA HELICASE HOMOLOG RECG, CHLOROPLASTIC"/>
    <property type="match status" value="1"/>
</dbReference>
<reference evidence="4" key="1">
    <citation type="submission" date="2018-06" db="EMBL/GenBank/DDBJ databases">
        <authorList>
            <person name="Zhirakovskaya E."/>
        </authorList>
    </citation>
    <scope>NUCLEOTIDE SEQUENCE</scope>
</reference>
<name>A0A3B0W3J3_9ZZZZ</name>
<dbReference type="GO" id="GO:0006281">
    <property type="term" value="P:DNA repair"/>
    <property type="evidence" value="ECO:0007669"/>
    <property type="project" value="InterPro"/>
</dbReference>
<dbReference type="EC" id="3.6.4.12" evidence="4"/>
<dbReference type="SUPFAM" id="SSF50249">
    <property type="entry name" value="Nucleic acid-binding proteins"/>
    <property type="match status" value="1"/>
</dbReference>
<protein>
    <submittedName>
        <fullName evidence="4">ATP-dependent DNA helicase RecG</fullName>
        <ecNumber evidence="4">3.6.4.12</ecNumber>
    </submittedName>
</protein>
<evidence type="ECO:0000256" key="1">
    <source>
        <dbReference type="ARBA" id="ARBA00022801"/>
    </source>
</evidence>
<dbReference type="InterPro" id="IPR033454">
    <property type="entry name" value="RecG_wedge"/>
</dbReference>
<feature type="domain" description="RecG wedge" evidence="3">
    <location>
        <begin position="6"/>
        <end position="161"/>
    </location>
</feature>
<accession>A0A3B0W3J3</accession>
<dbReference type="Gene3D" id="3.40.50.300">
    <property type="entry name" value="P-loop containing nucleotide triphosphate hydrolases"/>
    <property type="match status" value="1"/>
</dbReference>
<dbReference type="SUPFAM" id="SSF52540">
    <property type="entry name" value="P-loop containing nucleoside triphosphate hydrolases"/>
    <property type="match status" value="1"/>
</dbReference>
<dbReference type="EMBL" id="UOFA01000044">
    <property type="protein sequence ID" value="VAW43869.1"/>
    <property type="molecule type" value="Genomic_DNA"/>
</dbReference>
<dbReference type="InterPro" id="IPR027417">
    <property type="entry name" value="P-loop_NTPase"/>
</dbReference>
<sequence>MELTELKGIGKTTAVKLHEFGLTDVMDLLFHLPLRYEDKTKITPIDELVGFSYVQVEGEITKSYVTQGRRPILVCEIDDGTQFMQLKFFNFYYSQKIKMKTGMRIRAYGEVKHGMYGMEIIHPEFSLGDKQPTLANSLTPIYPKSEGISQKLLQKAAAQAIVLLEQGAFQLDELLPAKWLSSQQMPTLSNALKFVHKPPPDADVMQLLRHTHPAQQRLKIEEILAHFLAMHQARTAVQQLSAPELPIDHEQKQQLLSRLPFELTDAQSRVVNEIHQDMALNHPMQRLVQGDVGSGKTVVAALAMQAAIA</sequence>
<dbReference type="Gene3D" id="2.40.50.140">
    <property type="entry name" value="Nucleic acid-binding proteins"/>
    <property type="match status" value="1"/>
</dbReference>
<dbReference type="CDD" id="cd04488">
    <property type="entry name" value="RecG_wedge_OBF"/>
    <property type="match status" value="1"/>
</dbReference>
<organism evidence="4">
    <name type="scientific">hydrothermal vent metagenome</name>
    <dbReference type="NCBI Taxonomy" id="652676"/>
    <lineage>
        <taxon>unclassified sequences</taxon>
        <taxon>metagenomes</taxon>
        <taxon>ecological metagenomes</taxon>
    </lineage>
</organism>
<dbReference type="Pfam" id="PF17191">
    <property type="entry name" value="RecG_wedge"/>
    <property type="match status" value="1"/>
</dbReference>
<dbReference type="InterPro" id="IPR012340">
    <property type="entry name" value="NA-bd_OB-fold"/>
</dbReference>
<dbReference type="AlphaFoldDB" id="A0A3B0W3J3"/>
<gene>
    <name evidence="4" type="ORF">MNBD_GAMMA02-336</name>
</gene>
<proteinExistence type="predicted"/>
<dbReference type="PANTHER" id="PTHR47964">
    <property type="entry name" value="ATP-DEPENDENT DNA HELICASE HOMOLOG RECG, CHLOROPLASTIC"/>
    <property type="match status" value="1"/>
</dbReference>
<dbReference type="GO" id="GO:0003678">
    <property type="term" value="F:DNA helicase activity"/>
    <property type="evidence" value="ECO:0007669"/>
    <property type="project" value="UniProtKB-EC"/>
</dbReference>
<evidence type="ECO:0000313" key="4">
    <source>
        <dbReference type="EMBL" id="VAW43869.1"/>
    </source>
</evidence>
<dbReference type="GO" id="GO:0016787">
    <property type="term" value="F:hydrolase activity"/>
    <property type="evidence" value="ECO:0007669"/>
    <property type="project" value="UniProtKB-KW"/>
</dbReference>
<keyword evidence="2 4" id="KW-0347">Helicase</keyword>
<evidence type="ECO:0000259" key="3">
    <source>
        <dbReference type="Pfam" id="PF17191"/>
    </source>
</evidence>
<evidence type="ECO:0000256" key="2">
    <source>
        <dbReference type="ARBA" id="ARBA00022806"/>
    </source>
</evidence>
<keyword evidence="2 4" id="KW-0067">ATP-binding</keyword>
<keyword evidence="2 4" id="KW-0547">Nucleotide-binding</keyword>
<keyword evidence="1 4" id="KW-0378">Hydrolase</keyword>